<feature type="compositionally biased region" description="Basic and acidic residues" evidence="1">
    <location>
        <begin position="335"/>
        <end position="391"/>
    </location>
</feature>
<evidence type="ECO:0000313" key="2">
    <source>
        <dbReference type="EMBL" id="KAF3832119.1"/>
    </source>
</evidence>
<sequence>MDVDPIAILNPHVAVLAVFFDGQKDLMQDYRLGRQSLEALLRILPSKKHARLTGAHWSRKDYSPSPGGFFLLGDGGYPCIEGPVAIITPYREPLQGGAEPLQPASCQGSLHHRAGLWHDENQVEIAVLQGSGGPPHLCPLTHQRLCSPAQHLPHSGGILEPAEDVGDTGVVPPSLVRGEQGGHGQRDRLAGLLSAPRGGLREVDGSSSSVVVLLLVPGCPGSSSSSIAWPQGAAPAPLDEEPIPLGATSAESIRTGGSMEGRLPMASCIRENHDHVAAVASPASVPVPVGGVFSSWGRTRNLGGSEQLLQPHLLQNLSVEVEQNKAGDGRAWQLGKERGSEQRKEGKGVEELEERRGVEQAEERRAEQPEEDRGAGQPEESRAEQPEEDRGAGQFERGQRSRAV</sequence>
<evidence type="ECO:0000313" key="3">
    <source>
        <dbReference type="Proteomes" id="UP000518266"/>
    </source>
</evidence>
<accession>A0A7J5X620</accession>
<protein>
    <recommendedName>
        <fullName evidence="4">DDE Tnp4 domain-containing protein</fullName>
    </recommendedName>
</protein>
<dbReference type="AlphaFoldDB" id="A0A7J5X620"/>
<dbReference type="Proteomes" id="UP000518266">
    <property type="component" value="Unassembled WGS sequence"/>
</dbReference>
<evidence type="ECO:0000256" key="1">
    <source>
        <dbReference type="SAM" id="MobiDB-lite"/>
    </source>
</evidence>
<keyword evidence="3" id="KW-1185">Reference proteome</keyword>
<evidence type="ECO:0008006" key="4">
    <source>
        <dbReference type="Google" id="ProtNLM"/>
    </source>
</evidence>
<reference evidence="2 3" key="1">
    <citation type="submission" date="2020-03" db="EMBL/GenBank/DDBJ databases">
        <title>Dissostichus mawsoni Genome sequencing and assembly.</title>
        <authorList>
            <person name="Park H."/>
        </authorList>
    </citation>
    <scope>NUCLEOTIDE SEQUENCE [LARGE SCALE GENOMIC DNA]</scope>
    <source>
        <strain evidence="2">DM0001</strain>
        <tissue evidence="2">Muscle</tissue>
    </source>
</reference>
<comment type="caution">
    <text evidence="2">The sequence shown here is derived from an EMBL/GenBank/DDBJ whole genome shotgun (WGS) entry which is preliminary data.</text>
</comment>
<name>A0A7J5X620_DISMA</name>
<dbReference type="EMBL" id="JAAKFY010000027">
    <property type="protein sequence ID" value="KAF3832119.1"/>
    <property type="molecule type" value="Genomic_DNA"/>
</dbReference>
<dbReference type="OrthoDB" id="8928178at2759"/>
<feature type="region of interest" description="Disordered" evidence="1">
    <location>
        <begin position="328"/>
        <end position="404"/>
    </location>
</feature>
<proteinExistence type="predicted"/>
<gene>
    <name evidence="2" type="ORF">F7725_025784</name>
</gene>
<organism evidence="2 3">
    <name type="scientific">Dissostichus mawsoni</name>
    <name type="common">Antarctic cod</name>
    <dbReference type="NCBI Taxonomy" id="36200"/>
    <lineage>
        <taxon>Eukaryota</taxon>
        <taxon>Metazoa</taxon>
        <taxon>Chordata</taxon>
        <taxon>Craniata</taxon>
        <taxon>Vertebrata</taxon>
        <taxon>Euteleostomi</taxon>
        <taxon>Actinopterygii</taxon>
        <taxon>Neopterygii</taxon>
        <taxon>Teleostei</taxon>
        <taxon>Neoteleostei</taxon>
        <taxon>Acanthomorphata</taxon>
        <taxon>Eupercaria</taxon>
        <taxon>Perciformes</taxon>
        <taxon>Notothenioidei</taxon>
        <taxon>Nototheniidae</taxon>
        <taxon>Dissostichus</taxon>
    </lineage>
</organism>